<evidence type="ECO:0000259" key="1">
    <source>
        <dbReference type="Pfam" id="PF13274"/>
    </source>
</evidence>
<name>A0A139WW43_9CYAN</name>
<proteinExistence type="predicted"/>
<evidence type="ECO:0000313" key="3">
    <source>
        <dbReference type="Proteomes" id="UP000076925"/>
    </source>
</evidence>
<protein>
    <recommendedName>
        <fullName evidence="1">Antitoxin SocA-like Panacea domain-containing protein</fullName>
    </recommendedName>
</protein>
<sequence length="161" mass="18883">MLETLIKYFVYETKGYITKTQIIKFLYLADLYSVKWTGKQLTELNWYYYYYGSWHEDIEVALNQMNGKEIIQESLGNTTLLKLGPKAGNIENLNLSQGLKLMLDNIRREWAGLGQDKLNQLLEYVYNTSPMIEVKDTHKPEDKVQLNLHSEREKLINELGL</sequence>
<dbReference type="Proteomes" id="UP000076925">
    <property type="component" value="Unassembled WGS sequence"/>
</dbReference>
<accession>A0A139WW43</accession>
<organism evidence="2 3">
    <name type="scientific">Scytonema hofmannii PCC 7110</name>
    <dbReference type="NCBI Taxonomy" id="128403"/>
    <lineage>
        <taxon>Bacteria</taxon>
        <taxon>Bacillati</taxon>
        <taxon>Cyanobacteriota</taxon>
        <taxon>Cyanophyceae</taxon>
        <taxon>Nostocales</taxon>
        <taxon>Scytonemataceae</taxon>
        <taxon>Scytonema</taxon>
    </lineage>
</organism>
<dbReference type="AlphaFoldDB" id="A0A139WW43"/>
<dbReference type="RefSeq" id="WP_017744682.1">
    <property type="nucleotide sequence ID" value="NZ_KQ976354.1"/>
</dbReference>
<dbReference type="EMBL" id="ANNX02000047">
    <property type="protein sequence ID" value="KYC36660.1"/>
    <property type="molecule type" value="Genomic_DNA"/>
</dbReference>
<dbReference type="Pfam" id="PF13274">
    <property type="entry name" value="SocA_Panacea"/>
    <property type="match status" value="1"/>
</dbReference>
<dbReference type="OrthoDB" id="460773at2"/>
<keyword evidence="3" id="KW-1185">Reference proteome</keyword>
<gene>
    <name evidence="2" type="ORF">WA1_44045</name>
</gene>
<comment type="caution">
    <text evidence="2">The sequence shown here is derived from an EMBL/GenBank/DDBJ whole genome shotgun (WGS) entry which is preliminary data.</text>
</comment>
<feature type="domain" description="Antitoxin SocA-like Panacea" evidence="1">
    <location>
        <begin position="23"/>
        <end position="120"/>
    </location>
</feature>
<dbReference type="InterPro" id="IPR025272">
    <property type="entry name" value="SocA_Panacea"/>
</dbReference>
<reference evidence="2 3" key="1">
    <citation type="journal article" date="2013" name="Genome Biol. Evol.">
        <title>Genomes of Stigonematalean cyanobacteria (subsection V) and the evolution of oxygenic photosynthesis from prokaryotes to plastids.</title>
        <authorList>
            <person name="Dagan T."/>
            <person name="Roettger M."/>
            <person name="Stucken K."/>
            <person name="Landan G."/>
            <person name="Koch R."/>
            <person name="Major P."/>
            <person name="Gould S.B."/>
            <person name="Goremykin V.V."/>
            <person name="Rippka R."/>
            <person name="Tandeau de Marsac N."/>
            <person name="Gugger M."/>
            <person name="Lockhart P.J."/>
            <person name="Allen J.F."/>
            <person name="Brune I."/>
            <person name="Maus I."/>
            <person name="Puhler A."/>
            <person name="Martin W.F."/>
        </authorList>
    </citation>
    <scope>NUCLEOTIDE SEQUENCE [LARGE SCALE GENOMIC DNA]</scope>
    <source>
        <strain evidence="2 3">PCC 7110</strain>
    </source>
</reference>
<evidence type="ECO:0000313" key="2">
    <source>
        <dbReference type="EMBL" id="KYC36660.1"/>
    </source>
</evidence>